<dbReference type="SUPFAM" id="SSF51735">
    <property type="entry name" value="NAD(P)-binding Rossmann-fold domains"/>
    <property type="match status" value="1"/>
</dbReference>
<dbReference type="Proteomes" id="UP001190825">
    <property type="component" value="Unassembled WGS sequence"/>
</dbReference>
<dbReference type="InterPro" id="IPR050177">
    <property type="entry name" value="Lipid_A_modif_metabolic_enz"/>
</dbReference>
<dbReference type="OMA" id="YFFVHAA"/>
<evidence type="ECO:0000313" key="4">
    <source>
        <dbReference type="Proteomes" id="UP001190825"/>
    </source>
</evidence>
<reference evidence="3" key="3">
    <citation type="submission" date="2019-06" db="EMBL/GenBank/DDBJ databases">
        <authorList>
            <person name="Le Quere A."/>
            <person name="Colella S."/>
        </authorList>
    </citation>
    <scope>NUCLEOTIDE SEQUENCE</scope>
    <source>
        <strain evidence="3">EmedicaeMD41</strain>
    </source>
</reference>
<gene>
    <name evidence="2" type="ORF">BMJ33_20915</name>
    <name evidence="3" type="ORF">EMEDMD4_310097</name>
</gene>
<dbReference type="CDD" id="cd08946">
    <property type="entry name" value="SDR_e"/>
    <property type="match status" value="1"/>
</dbReference>
<dbReference type="Proteomes" id="UP000507954">
    <property type="component" value="Unassembled WGS sequence"/>
</dbReference>
<dbReference type="InterPro" id="IPR001509">
    <property type="entry name" value="Epimerase_deHydtase"/>
</dbReference>
<dbReference type="AlphaFoldDB" id="A0A508WWI2"/>
<feature type="domain" description="NAD-dependent epimerase/dehydratase" evidence="1">
    <location>
        <begin position="9"/>
        <end position="237"/>
    </location>
</feature>
<dbReference type="Gene3D" id="3.40.50.720">
    <property type="entry name" value="NAD(P)-binding Rossmann-like Domain"/>
    <property type="match status" value="1"/>
</dbReference>
<dbReference type="InterPro" id="IPR036291">
    <property type="entry name" value="NAD(P)-bd_dom_sf"/>
</dbReference>
<dbReference type="GeneID" id="61611835"/>
<dbReference type="EMBL" id="CABFNB010000097">
    <property type="protein sequence ID" value="VTZ61848.1"/>
    <property type="molecule type" value="Genomic_DNA"/>
</dbReference>
<sequence length="301" mass="32298">MSSAATTRVLISGGTGFVGRFIVEHLLANGYHVTVGGRSPPPAGFYSQPVSHVPLRLDPDADQARAFDNICYFVHAAFEHVEGRYRGGEGQDPEGFRRANLEGSVRLFEEARTAGVRRCVFLSSRAAYGDTAPPVVAETSPVAPDTLYGQVKLAAENALKSMTGHHFVTANLRITGVYGPAGEGRQHKWSDLFADYLAGRTVPDRIGTEVHGDDVAKAVRLMLETEPARLSGQVFNVSDVLTGNREILSILQAATGCPNPLPTAAAAEFTTMSTEKLRALGWVPGGREKLAATIRELAGRR</sequence>
<proteinExistence type="predicted"/>
<evidence type="ECO:0000313" key="3">
    <source>
        <dbReference type="EMBL" id="VTZ61848.1"/>
    </source>
</evidence>
<accession>A0A508WWI2</accession>
<protein>
    <submittedName>
        <fullName evidence="3">NAD-dependent epimerase/dehydratase</fullName>
    </submittedName>
    <submittedName>
        <fullName evidence="2">UDP-glucose 4-epimerase</fullName>
    </submittedName>
</protein>
<organism evidence="3">
    <name type="scientific">Sinorhizobium medicae</name>
    <dbReference type="NCBI Taxonomy" id="110321"/>
    <lineage>
        <taxon>Bacteria</taxon>
        <taxon>Pseudomonadati</taxon>
        <taxon>Pseudomonadota</taxon>
        <taxon>Alphaproteobacteria</taxon>
        <taxon>Hyphomicrobiales</taxon>
        <taxon>Rhizobiaceae</taxon>
        <taxon>Sinorhizobium/Ensifer group</taxon>
        <taxon>Sinorhizobium</taxon>
    </lineage>
</organism>
<evidence type="ECO:0000313" key="2">
    <source>
        <dbReference type="EMBL" id="PLU00618.1"/>
    </source>
</evidence>
<keyword evidence="4" id="KW-1185">Reference proteome</keyword>
<reference evidence="2 4" key="2">
    <citation type="journal article" date="2018" name="FEMS Microbiol. Ecol.">
        <title>Co-invading symbiotic mutualists of Medicago polymorpha retain high ancestral diversity and contain diverse accessory genomes.</title>
        <authorList>
            <person name="Porter S.S."/>
            <person name="Faber-Hammond J.J."/>
            <person name="Friesen M.L."/>
        </authorList>
    </citation>
    <scope>NUCLEOTIDE SEQUENCE [LARGE SCALE GENOMIC DNA]</scope>
    <source>
        <strain evidence="2 4">Str16</strain>
    </source>
</reference>
<dbReference type="PANTHER" id="PTHR43245">
    <property type="entry name" value="BIFUNCTIONAL POLYMYXIN RESISTANCE PROTEIN ARNA"/>
    <property type="match status" value="1"/>
</dbReference>
<dbReference type="EMBL" id="NBUC01000103">
    <property type="protein sequence ID" value="PLU00618.1"/>
    <property type="molecule type" value="Genomic_DNA"/>
</dbReference>
<reference evidence="2" key="1">
    <citation type="submission" date="2017-04" db="EMBL/GenBank/DDBJ databases">
        <authorList>
            <person name="Porter S."/>
            <person name="Friesen M.L."/>
            <person name="Faber-Hammond J."/>
        </authorList>
    </citation>
    <scope>NUCLEOTIDE SEQUENCE</scope>
    <source>
        <strain evidence="2">Str16</strain>
    </source>
</reference>
<dbReference type="Pfam" id="PF01370">
    <property type="entry name" value="Epimerase"/>
    <property type="match status" value="1"/>
</dbReference>
<evidence type="ECO:0000259" key="1">
    <source>
        <dbReference type="Pfam" id="PF01370"/>
    </source>
</evidence>
<name>A0A508WWI2_9HYPH</name>
<dbReference type="RefSeq" id="WP_012066854.1">
    <property type="nucleotide sequence ID" value="NZ_ATYC01000022.1"/>
</dbReference>